<dbReference type="Pfam" id="PF07727">
    <property type="entry name" value="RVT_2"/>
    <property type="match status" value="1"/>
</dbReference>
<proteinExistence type="predicted"/>
<comment type="caution">
    <text evidence="5">The sequence shown here is derived from an EMBL/GenBank/DDBJ whole genome shotgun (WGS) entry which is preliminary data.</text>
</comment>
<sequence>MVTARQIKDSLREMFGQPSIQIKQEANVVHSRRFAPSSSGFEKIRKRKEGKGKGPTIAVEGKGKAKVAIKEKCFHCNVDEHWKTNCPKYLVKKKEKEGATNHVCSSLQETSSFKQLEESEMTLKVGTGDVISARAVGDAKLGHINLDRIGRLVKSGLLNELEDDSLSLCESCLEEKMTKKPFTRKGYRAKEPLELIHSDLCGPMNVKVRGGFEYFIPFIDDYSRYGYLYLMEHKSEALDESTRVVDEDGPPSRVDETTTSCQSHSSQTLRMPRRSGRVISQPNCYLGLTETQVVIPNDGVEDSLSYKQAMNDVDKDQWVKAMDLEMESMFDTVIKSYGFDQNVDEPCVYKKFNKGKVAFLVLYVDDILLIGNDVGYLTDIKVWLADQFQMKDLGGTICSWDPNHKDRKNKTLALSQATYIDKMLVRYLMQNSKKGLLPFRHGVHLSKEQCLKTPQEVEDMRRIPYASAMGSLMYAMFYTRPDICYAAGIVSRMQTLQMEAEYVATCEAAKEAVWLRKFLHDLEVVANMDLPITLYCDNRDVIVTKIASEHNIADPFTKTLTAKVFEGHLESLGLRDMYIRDCPLICTGESGQIVDSICLSFWNKTEWGAENIITRDGIHSFPPLGLFIRGALVDSLDVDSSKEDSQVSVSFIYGAAYLIGTVSFGITRLICASFGITRLICASFEITGLVRVWRGADRRGARRMREGHMDASGFLYASADLIPSTPLVPMELNTLIPSCHTLFGSSFSLGPKCDMKSIDISLLRTILVDPA</sequence>
<protein>
    <recommendedName>
        <fullName evidence="4">Reverse transcriptase Ty1/copia-type domain-containing protein</fullName>
    </recommendedName>
</protein>
<evidence type="ECO:0000259" key="4">
    <source>
        <dbReference type="Pfam" id="PF07727"/>
    </source>
</evidence>
<dbReference type="InterPro" id="IPR036397">
    <property type="entry name" value="RNaseH_sf"/>
</dbReference>
<dbReference type="CDD" id="cd09272">
    <property type="entry name" value="RNase_HI_RT_Ty1"/>
    <property type="match status" value="1"/>
</dbReference>
<dbReference type="EMBL" id="SSTE01007167">
    <property type="protein sequence ID" value="KAA0057621.1"/>
    <property type="molecule type" value="Genomic_DNA"/>
</dbReference>
<feature type="region of interest" description="Disordered" evidence="3">
    <location>
        <begin position="241"/>
        <end position="273"/>
    </location>
</feature>
<keyword evidence="2" id="KW-0378">Hydrolase</keyword>
<dbReference type="InterPro" id="IPR039537">
    <property type="entry name" value="Retrotran_Ty1/copia-like"/>
</dbReference>
<keyword evidence="1" id="KW-0479">Metal-binding</keyword>
<evidence type="ECO:0000256" key="1">
    <source>
        <dbReference type="ARBA" id="ARBA00022723"/>
    </source>
</evidence>
<evidence type="ECO:0000256" key="2">
    <source>
        <dbReference type="ARBA" id="ARBA00022801"/>
    </source>
</evidence>
<dbReference type="GO" id="GO:0046872">
    <property type="term" value="F:metal ion binding"/>
    <property type="evidence" value="ECO:0007669"/>
    <property type="project" value="UniProtKB-KW"/>
</dbReference>
<evidence type="ECO:0000313" key="6">
    <source>
        <dbReference type="Proteomes" id="UP000321393"/>
    </source>
</evidence>
<feature type="domain" description="Reverse transcriptase Ty1/copia-type" evidence="4">
    <location>
        <begin position="329"/>
        <end position="438"/>
    </location>
</feature>
<evidence type="ECO:0000313" key="5">
    <source>
        <dbReference type="EMBL" id="KAA0057621.1"/>
    </source>
</evidence>
<accession>A0A5A7UVS9</accession>
<reference evidence="5 6" key="1">
    <citation type="submission" date="2019-08" db="EMBL/GenBank/DDBJ databases">
        <title>Draft genome sequences of two oriental melons (Cucumis melo L. var makuwa).</title>
        <authorList>
            <person name="Kwon S.-Y."/>
        </authorList>
    </citation>
    <scope>NUCLEOTIDE SEQUENCE [LARGE SCALE GENOMIC DNA]</scope>
    <source>
        <strain evidence="6">cv. SW 3</strain>
        <tissue evidence="5">Leaf</tissue>
    </source>
</reference>
<dbReference type="Proteomes" id="UP000321393">
    <property type="component" value="Unassembled WGS sequence"/>
</dbReference>
<evidence type="ECO:0000256" key="3">
    <source>
        <dbReference type="SAM" id="MobiDB-lite"/>
    </source>
</evidence>
<dbReference type="Gene3D" id="3.30.420.10">
    <property type="entry name" value="Ribonuclease H-like superfamily/Ribonuclease H"/>
    <property type="match status" value="1"/>
</dbReference>
<dbReference type="AlphaFoldDB" id="A0A5A7UVS9"/>
<dbReference type="GO" id="GO:0016787">
    <property type="term" value="F:hydrolase activity"/>
    <property type="evidence" value="ECO:0007669"/>
    <property type="project" value="UniProtKB-KW"/>
</dbReference>
<dbReference type="PANTHER" id="PTHR42648:SF27">
    <property type="entry name" value="RNA-DIRECTED DNA POLYMERASE"/>
    <property type="match status" value="1"/>
</dbReference>
<dbReference type="SUPFAM" id="SSF53098">
    <property type="entry name" value="Ribonuclease H-like"/>
    <property type="match status" value="1"/>
</dbReference>
<dbReference type="PANTHER" id="PTHR42648">
    <property type="entry name" value="TRANSPOSASE, PUTATIVE-RELATED"/>
    <property type="match status" value="1"/>
</dbReference>
<gene>
    <name evidence="5" type="ORF">E6C27_scaffold1312G00050</name>
</gene>
<dbReference type="GO" id="GO:0003676">
    <property type="term" value="F:nucleic acid binding"/>
    <property type="evidence" value="ECO:0007669"/>
    <property type="project" value="InterPro"/>
</dbReference>
<feature type="compositionally biased region" description="Low complexity" evidence="3">
    <location>
        <begin position="257"/>
        <end position="268"/>
    </location>
</feature>
<organism evidence="5 6">
    <name type="scientific">Cucumis melo var. makuwa</name>
    <name type="common">Oriental melon</name>
    <dbReference type="NCBI Taxonomy" id="1194695"/>
    <lineage>
        <taxon>Eukaryota</taxon>
        <taxon>Viridiplantae</taxon>
        <taxon>Streptophyta</taxon>
        <taxon>Embryophyta</taxon>
        <taxon>Tracheophyta</taxon>
        <taxon>Spermatophyta</taxon>
        <taxon>Magnoliopsida</taxon>
        <taxon>eudicotyledons</taxon>
        <taxon>Gunneridae</taxon>
        <taxon>Pentapetalae</taxon>
        <taxon>rosids</taxon>
        <taxon>fabids</taxon>
        <taxon>Cucurbitales</taxon>
        <taxon>Cucurbitaceae</taxon>
        <taxon>Benincaseae</taxon>
        <taxon>Cucumis</taxon>
    </lineage>
</organism>
<dbReference type="InterPro" id="IPR012337">
    <property type="entry name" value="RNaseH-like_sf"/>
</dbReference>
<name>A0A5A7UVS9_CUCMM</name>
<dbReference type="InterPro" id="IPR013103">
    <property type="entry name" value="RVT_2"/>
</dbReference>